<reference evidence="10" key="1">
    <citation type="journal article" date="2019" name="Int. J. Syst. Evol. Microbiol.">
        <title>The Global Catalogue of Microorganisms (GCM) 10K type strain sequencing project: providing services to taxonomists for standard genome sequencing and annotation.</title>
        <authorList>
            <consortium name="The Broad Institute Genomics Platform"/>
            <consortium name="The Broad Institute Genome Sequencing Center for Infectious Disease"/>
            <person name="Wu L."/>
            <person name="Ma J."/>
        </authorList>
    </citation>
    <scope>NUCLEOTIDE SEQUENCE [LARGE SCALE GENOMIC DNA]</scope>
    <source>
        <strain evidence="10">KCTC 62784</strain>
    </source>
</reference>
<comment type="caution">
    <text evidence="9">The sequence shown here is derived from an EMBL/GenBank/DDBJ whole genome shotgun (WGS) entry which is preliminary data.</text>
</comment>
<dbReference type="Gene3D" id="1.20.1250.20">
    <property type="entry name" value="MFS general substrate transporter like domains"/>
    <property type="match status" value="1"/>
</dbReference>
<evidence type="ECO:0000256" key="5">
    <source>
        <dbReference type="ARBA" id="ARBA00022989"/>
    </source>
</evidence>
<dbReference type="EMBL" id="JBHRSE010000081">
    <property type="protein sequence ID" value="MFC3024583.1"/>
    <property type="molecule type" value="Genomic_DNA"/>
</dbReference>
<dbReference type="InterPro" id="IPR011701">
    <property type="entry name" value="MFS"/>
</dbReference>
<feature type="transmembrane region" description="Helical" evidence="7">
    <location>
        <begin position="224"/>
        <end position="248"/>
    </location>
</feature>
<feature type="transmembrane region" description="Helical" evidence="7">
    <location>
        <begin position="84"/>
        <end position="103"/>
    </location>
</feature>
<dbReference type="PANTHER" id="PTHR23517">
    <property type="entry name" value="RESISTANCE PROTEIN MDTM, PUTATIVE-RELATED-RELATED"/>
    <property type="match status" value="1"/>
</dbReference>
<gene>
    <name evidence="9" type="ORF">ACFODT_12180</name>
</gene>
<feature type="transmembrane region" description="Helical" evidence="7">
    <location>
        <begin position="316"/>
        <end position="339"/>
    </location>
</feature>
<feature type="transmembrane region" description="Helical" evidence="7">
    <location>
        <begin position="351"/>
        <end position="372"/>
    </location>
</feature>
<keyword evidence="10" id="KW-1185">Reference proteome</keyword>
<keyword evidence="2" id="KW-0813">Transport</keyword>
<dbReference type="Pfam" id="PF07690">
    <property type="entry name" value="MFS_1"/>
    <property type="match status" value="1"/>
</dbReference>
<keyword evidence="6 7" id="KW-0472">Membrane</keyword>
<keyword evidence="5 7" id="KW-1133">Transmembrane helix</keyword>
<feature type="transmembrane region" description="Helical" evidence="7">
    <location>
        <begin position="378"/>
        <end position="398"/>
    </location>
</feature>
<dbReference type="Proteomes" id="UP001595384">
    <property type="component" value="Unassembled WGS sequence"/>
</dbReference>
<feature type="transmembrane region" description="Helical" evidence="7">
    <location>
        <begin position="109"/>
        <end position="131"/>
    </location>
</feature>
<feature type="transmembrane region" description="Helical" evidence="7">
    <location>
        <begin position="49"/>
        <end position="72"/>
    </location>
</feature>
<protein>
    <submittedName>
        <fullName evidence="9">MFS transporter</fullName>
    </submittedName>
</protein>
<comment type="subcellular location">
    <subcellularLocation>
        <location evidence="1">Cell membrane</location>
        <topology evidence="1">Multi-pass membrane protein</topology>
    </subcellularLocation>
</comment>
<accession>A0ABV7CAC1</accession>
<feature type="transmembrane region" description="Helical" evidence="7">
    <location>
        <begin position="143"/>
        <end position="166"/>
    </location>
</feature>
<evidence type="ECO:0000256" key="6">
    <source>
        <dbReference type="ARBA" id="ARBA00023136"/>
    </source>
</evidence>
<dbReference type="PROSITE" id="PS50850">
    <property type="entry name" value="MFS"/>
    <property type="match status" value="1"/>
</dbReference>
<dbReference type="InterPro" id="IPR036259">
    <property type="entry name" value="MFS_trans_sf"/>
</dbReference>
<dbReference type="InterPro" id="IPR020846">
    <property type="entry name" value="MFS_dom"/>
</dbReference>
<dbReference type="RefSeq" id="WP_123014446.1">
    <property type="nucleotide sequence ID" value="NZ_AP024912.1"/>
</dbReference>
<organism evidence="9 10">
    <name type="scientific">Vibrio zhugei</name>
    <dbReference type="NCBI Taxonomy" id="2479546"/>
    <lineage>
        <taxon>Bacteria</taxon>
        <taxon>Pseudomonadati</taxon>
        <taxon>Pseudomonadota</taxon>
        <taxon>Gammaproteobacteria</taxon>
        <taxon>Vibrionales</taxon>
        <taxon>Vibrionaceae</taxon>
        <taxon>Vibrio</taxon>
    </lineage>
</organism>
<evidence type="ECO:0000256" key="7">
    <source>
        <dbReference type="SAM" id="Phobius"/>
    </source>
</evidence>
<dbReference type="InterPro" id="IPR050171">
    <property type="entry name" value="MFS_Transporters"/>
</dbReference>
<evidence type="ECO:0000256" key="2">
    <source>
        <dbReference type="ARBA" id="ARBA00022448"/>
    </source>
</evidence>
<evidence type="ECO:0000256" key="3">
    <source>
        <dbReference type="ARBA" id="ARBA00022475"/>
    </source>
</evidence>
<sequence length="415" mass="45564">MIQKLVVSLSIYRGLPRNIYFLALARIILGLGNFIIPFLVLLLTDKLGYSATAAGTWAMGITATYFLGGLIGGKLSDVWGHKSVMVTGELLGAGVIIACGWVAQAPILVPVGLVIAYFFIGIAVPASNALVADFSQPHNRDAIMSLSYLAYNFGSAVGPIIAGYLFWHHTQWIFFGNGGAVLCGIVIVALFINVPSETSECHINELERPVEGSVWRVLKARPRLLVFTFLCGLLWYALNQMTMMSPLYLSALYDEQGPLIFGQLMTFACIAVVILTPLLMRLTRHQIETISLAYAGGLFMLGYGVIVLWPTIPAHFIAWLFLSAGEVLLLTKEGIYLANHSPASHRGRIQGVLVTLRSVLVMPSFMVIGFLIDRFGYHTTWLSIIAVALIAMFGFYVMSHQSRARSQRVDERVSE</sequence>
<feature type="transmembrane region" description="Helical" evidence="7">
    <location>
        <begin position="20"/>
        <end position="43"/>
    </location>
</feature>
<evidence type="ECO:0000313" key="10">
    <source>
        <dbReference type="Proteomes" id="UP001595384"/>
    </source>
</evidence>
<evidence type="ECO:0000256" key="1">
    <source>
        <dbReference type="ARBA" id="ARBA00004651"/>
    </source>
</evidence>
<name>A0ABV7CAC1_9VIBR</name>
<evidence type="ECO:0000313" key="9">
    <source>
        <dbReference type="EMBL" id="MFC3024583.1"/>
    </source>
</evidence>
<keyword evidence="3" id="KW-1003">Cell membrane</keyword>
<feature type="domain" description="Major facilitator superfamily (MFS) profile" evidence="8">
    <location>
        <begin position="18"/>
        <end position="403"/>
    </location>
</feature>
<feature type="transmembrane region" description="Helical" evidence="7">
    <location>
        <begin position="172"/>
        <end position="192"/>
    </location>
</feature>
<feature type="transmembrane region" description="Helical" evidence="7">
    <location>
        <begin position="260"/>
        <end position="280"/>
    </location>
</feature>
<proteinExistence type="predicted"/>
<feature type="transmembrane region" description="Helical" evidence="7">
    <location>
        <begin position="292"/>
        <end position="310"/>
    </location>
</feature>
<keyword evidence="4 7" id="KW-0812">Transmembrane</keyword>
<evidence type="ECO:0000256" key="4">
    <source>
        <dbReference type="ARBA" id="ARBA00022692"/>
    </source>
</evidence>
<evidence type="ECO:0000259" key="8">
    <source>
        <dbReference type="PROSITE" id="PS50850"/>
    </source>
</evidence>
<dbReference type="PANTHER" id="PTHR23517:SF2">
    <property type="entry name" value="MULTIDRUG RESISTANCE PROTEIN MDTH"/>
    <property type="match status" value="1"/>
</dbReference>
<dbReference type="SUPFAM" id="SSF103473">
    <property type="entry name" value="MFS general substrate transporter"/>
    <property type="match status" value="1"/>
</dbReference>